<dbReference type="EMBL" id="JACRTB010000002">
    <property type="protein sequence ID" value="MBC8574962.1"/>
    <property type="molecule type" value="Genomic_DNA"/>
</dbReference>
<dbReference type="Proteomes" id="UP000658131">
    <property type="component" value="Unassembled WGS sequence"/>
</dbReference>
<accession>A0ABR7NGI6</accession>
<reference evidence="8 9" key="1">
    <citation type="submission" date="2020-08" db="EMBL/GenBank/DDBJ databases">
        <title>Genome public.</title>
        <authorList>
            <person name="Liu C."/>
            <person name="Sun Q."/>
        </authorList>
    </citation>
    <scope>NUCLEOTIDE SEQUENCE [LARGE SCALE GENOMIC DNA]</scope>
    <source>
        <strain evidence="8 9">BX1</strain>
    </source>
</reference>
<dbReference type="CDD" id="cd01171">
    <property type="entry name" value="YXKO-related"/>
    <property type="match status" value="1"/>
</dbReference>
<evidence type="ECO:0000256" key="3">
    <source>
        <dbReference type="ARBA" id="ARBA00022857"/>
    </source>
</evidence>
<comment type="subunit">
    <text evidence="6">Homotetramer.</text>
</comment>
<gene>
    <name evidence="6" type="primary">nnrD</name>
    <name evidence="8" type="ORF">H8717_00855</name>
</gene>
<keyword evidence="5 6" id="KW-0456">Lyase</keyword>
<evidence type="ECO:0000256" key="5">
    <source>
        <dbReference type="ARBA" id="ARBA00023239"/>
    </source>
</evidence>
<evidence type="ECO:0000256" key="2">
    <source>
        <dbReference type="ARBA" id="ARBA00022840"/>
    </source>
</evidence>
<evidence type="ECO:0000256" key="4">
    <source>
        <dbReference type="ARBA" id="ARBA00023027"/>
    </source>
</evidence>
<evidence type="ECO:0000313" key="8">
    <source>
        <dbReference type="EMBL" id="MBC8574962.1"/>
    </source>
</evidence>
<dbReference type="InterPro" id="IPR000631">
    <property type="entry name" value="CARKD"/>
</dbReference>
<feature type="binding site" evidence="6">
    <location>
        <position position="160"/>
    </location>
    <ligand>
        <name>(6S)-NADPHX</name>
        <dbReference type="ChEBI" id="CHEBI:64076"/>
    </ligand>
</feature>
<feature type="binding site" evidence="6">
    <location>
        <position position="38"/>
    </location>
    <ligand>
        <name>(6S)-NADPHX</name>
        <dbReference type="ChEBI" id="CHEBI:64076"/>
    </ligand>
</feature>
<keyword evidence="9" id="KW-1185">Reference proteome</keyword>
<organism evidence="8 9">
    <name type="scientific">Yanshouia hominis</name>
    <dbReference type="NCBI Taxonomy" id="2763673"/>
    <lineage>
        <taxon>Bacteria</taxon>
        <taxon>Bacillati</taxon>
        <taxon>Bacillota</taxon>
        <taxon>Clostridia</taxon>
        <taxon>Eubacteriales</taxon>
        <taxon>Oscillospiraceae</taxon>
        <taxon>Yanshouia</taxon>
    </lineage>
</organism>
<evidence type="ECO:0000313" key="9">
    <source>
        <dbReference type="Proteomes" id="UP000658131"/>
    </source>
</evidence>
<comment type="catalytic activity">
    <reaction evidence="6">
        <text>(6S)-NADPHX + ADP = AMP + phosphate + NADPH + H(+)</text>
        <dbReference type="Rhea" id="RHEA:32235"/>
        <dbReference type="ChEBI" id="CHEBI:15378"/>
        <dbReference type="ChEBI" id="CHEBI:43474"/>
        <dbReference type="ChEBI" id="CHEBI:57783"/>
        <dbReference type="ChEBI" id="CHEBI:64076"/>
        <dbReference type="ChEBI" id="CHEBI:456215"/>
        <dbReference type="ChEBI" id="CHEBI:456216"/>
        <dbReference type="EC" id="4.2.1.136"/>
    </reaction>
</comment>
<comment type="catalytic activity">
    <reaction evidence="6">
        <text>(6S)-NADHX + ADP = AMP + phosphate + NADH + H(+)</text>
        <dbReference type="Rhea" id="RHEA:32223"/>
        <dbReference type="ChEBI" id="CHEBI:15378"/>
        <dbReference type="ChEBI" id="CHEBI:43474"/>
        <dbReference type="ChEBI" id="CHEBI:57945"/>
        <dbReference type="ChEBI" id="CHEBI:64074"/>
        <dbReference type="ChEBI" id="CHEBI:456215"/>
        <dbReference type="ChEBI" id="CHEBI:456216"/>
        <dbReference type="EC" id="4.2.1.136"/>
    </reaction>
</comment>
<comment type="cofactor">
    <cofactor evidence="6">
        <name>Mg(2+)</name>
        <dbReference type="ChEBI" id="CHEBI:18420"/>
    </cofactor>
</comment>
<feature type="binding site" evidence="6">
    <location>
        <position position="226"/>
    </location>
    <ligand>
        <name>AMP</name>
        <dbReference type="ChEBI" id="CHEBI:456215"/>
    </ligand>
</feature>
<comment type="function">
    <text evidence="6">Catalyzes the dehydration of the S-form of NAD(P)HX at the expense of ADP, which is converted to AMP. Together with NAD(P)HX epimerase, which catalyzes the epimerization of the S- and R-forms, the enzyme allows the repair of both epimers of NAD(P)HX, a damaged form of NAD(P)H that is a result of enzymatic or heat-dependent hydration.</text>
</comment>
<name>A0ABR7NGI6_9FIRM</name>
<feature type="binding site" evidence="6">
    <location>
        <position position="109"/>
    </location>
    <ligand>
        <name>(6S)-NADPHX</name>
        <dbReference type="ChEBI" id="CHEBI:64076"/>
    </ligand>
</feature>
<feature type="binding site" evidence="6">
    <location>
        <begin position="197"/>
        <end position="201"/>
    </location>
    <ligand>
        <name>AMP</name>
        <dbReference type="ChEBI" id="CHEBI:456215"/>
    </ligand>
</feature>
<dbReference type="PROSITE" id="PS51383">
    <property type="entry name" value="YJEF_C_3"/>
    <property type="match status" value="1"/>
</dbReference>
<keyword evidence="4 6" id="KW-0520">NAD</keyword>
<evidence type="ECO:0000256" key="1">
    <source>
        <dbReference type="ARBA" id="ARBA00022741"/>
    </source>
</evidence>
<feature type="domain" description="YjeF C-terminal" evidence="7">
    <location>
        <begin position="3"/>
        <end position="286"/>
    </location>
</feature>
<evidence type="ECO:0000256" key="6">
    <source>
        <dbReference type="HAMAP-Rule" id="MF_01965"/>
    </source>
</evidence>
<dbReference type="PANTHER" id="PTHR12592:SF0">
    <property type="entry name" value="ATP-DEPENDENT (S)-NAD(P)H-HYDRATE DEHYDRATASE"/>
    <property type="match status" value="1"/>
</dbReference>
<dbReference type="SUPFAM" id="SSF53613">
    <property type="entry name" value="Ribokinase-like"/>
    <property type="match status" value="1"/>
</dbReference>
<proteinExistence type="inferred from homology"/>
<comment type="caution">
    <text evidence="8">The sequence shown here is derived from an EMBL/GenBank/DDBJ whole genome shotgun (WGS) entry which is preliminary data.</text>
</comment>
<comment type="similarity">
    <text evidence="6">Belongs to the NnrD/CARKD family.</text>
</comment>
<protein>
    <recommendedName>
        <fullName evidence="6">ADP-dependent (S)-NAD(P)H-hydrate dehydratase</fullName>
        <ecNumber evidence="6">4.2.1.136</ecNumber>
    </recommendedName>
    <alternativeName>
        <fullName evidence="6">ADP-dependent NAD(P)HX dehydratase</fullName>
    </alternativeName>
</protein>
<keyword evidence="2 6" id="KW-0067">ATP-binding</keyword>
<sequence length="288" mass="29199">MLTVGEAAALLPARNPGAHKGNFGRLLIVAGSAGYTGAAALCTLAALRMGAGIVTLASVLPVLAAAQAKLYEPTFLTLPDNGAGQIAARAVEPLLERARSASALLMGCGLGLSSDGKALTAGLLRGAPCPLLIDADGLNAVAGRLWLLREAKQPPVLTPHMGEMARLTGLDVETIQADPRGCAAAFAREHRCIVVLKDADTVVAAPDGRIFLYEGRNAGMARGGSGDVLAGFAASLLAQGLEPAEAAAAAVRLHGAAGMRCALRSSKVAMLPHELPEALGGLLLERGL</sequence>
<dbReference type="HAMAP" id="MF_01965">
    <property type="entry name" value="NADHX_dehydratase"/>
    <property type="match status" value="1"/>
</dbReference>
<keyword evidence="1 6" id="KW-0547">Nucleotide-binding</keyword>
<dbReference type="Pfam" id="PF01256">
    <property type="entry name" value="Carb_kinase"/>
    <property type="match status" value="1"/>
</dbReference>
<keyword evidence="3 6" id="KW-0521">NADP</keyword>
<dbReference type="InterPro" id="IPR029056">
    <property type="entry name" value="Ribokinase-like"/>
</dbReference>
<dbReference type="NCBIfam" id="TIGR00196">
    <property type="entry name" value="yjeF_cterm"/>
    <property type="match status" value="1"/>
</dbReference>
<dbReference type="Gene3D" id="3.40.1190.20">
    <property type="match status" value="1"/>
</dbReference>
<evidence type="ECO:0000259" key="7">
    <source>
        <dbReference type="PROSITE" id="PS51383"/>
    </source>
</evidence>
<dbReference type="EC" id="4.2.1.136" evidence="6"/>
<dbReference type="PANTHER" id="PTHR12592">
    <property type="entry name" value="ATP-DEPENDENT (S)-NAD(P)H-HYDRATE DEHYDRATASE FAMILY MEMBER"/>
    <property type="match status" value="1"/>
</dbReference>
<feature type="binding site" evidence="6">
    <location>
        <position position="227"/>
    </location>
    <ligand>
        <name>(6S)-NADPHX</name>
        <dbReference type="ChEBI" id="CHEBI:64076"/>
    </ligand>
</feature>